<dbReference type="OrthoDB" id="2863790at2"/>
<keyword evidence="1" id="KW-0732">Signal</keyword>
<dbReference type="AlphaFoldDB" id="A0A3D9ZQ06"/>
<dbReference type="InterPro" id="IPR021224">
    <property type="entry name" value="DUF2690"/>
</dbReference>
<feature type="chain" id="PRO_5017811180" evidence="1">
    <location>
        <begin position="31"/>
        <end position="152"/>
    </location>
</feature>
<organism evidence="2 3">
    <name type="scientific">Asanoa ferruginea</name>
    <dbReference type="NCBI Taxonomy" id="53367"/>
    <lineage>
        <taxon>Bacteria</taxon>
        <taxon>Bacillati</taxon>
        <taxon>Actinomycetota</taxon>
        <taxon>Actinomycetes</taxon>
        <taxon>Micromonosporales</taxon>
        <taxon>Micromonosporaceae</taxon>
        <taxon>Asanoa</taxon>
    </lineage>
</organism>
<reference evidence="2 3" key="1">
    <citation type="submission" date="2018-08" db="EMBL/GenBank/DDBJ databases">
        <title>Sequencing the genomes of 1000 actinobacteria strains.</title>
        <authorList>
            <person name="Klenk H.-P."/>
        </authorList>
    </citation>
    <scope>NUCLEOTIDE SEQUENCE [LARGE SCALE GENOMIC DNA]</scope>
    <source>
        <strain evidence="2 3">DSM 44099</strain>
    </source>
</reference>
<dbReference type="Proteomes" id="UP000256913">
    <property type="component" value="Unassembled WGS sequence"/>
</dbReference>
<feature type="signal peptide" evidence="1">
    <location>
        <begin position="1"/>
        <end position="30"/>
    </location>
</feature>
<proteinExistence type="predicted"/>
<keyword evidence="3" id="KW-1185">Reference proteome</keyword>
<accession>A0A3D9ZQ06</accession>
<protein>
    <submittedName>
        <fullName evidence="2">Uncharacterized protein DUF2690</fullName>
    </submittedName>
</protein>
<dbReference type="EMBL" id="QUMQ01000001">
    <property type="protein sequence ID" value="REF99448.1"/>
    <property type="molecule type" value="Genomic_DNA"/>
</dbReference>
<comment type="caution">
    <text evidence="2">The sequence shown here is derived from an EMBL/GenBank/DDBJ whole genome shotgun (WGS) entry which is preliminary data.</text>
</comment>
<evidence type="ECO:0000313" key="3">
    <source>
        <dbReference type="Proteomes" id="UP000256913"/>
    </source>
</evidence>
<dbReference type="RefSeq" id="WP_116070622.1">
    <property type="nucleotide sequence ID" value="NZ_BONB01000023.1"/>
</dbReference>
<dbReference type="PROSITE" id="PS51257">
    <property type="entry name" value="PROKAR_LIPOPROTEIN"/>
    <property type="match status" value="1"/>
</dbReference>
<evidence type="ECO:0000256" key="1">
    <source>
        <dbReference type="SAM" id="SignalP"/>
    </source>
</evidence>
<sequence length="152" mass="16523">MSRTRRLVAVLAMLVAGISGTLVVATPAMAASCYGTSCNYLDPQTNGCNADARTLQAINPESPYTVELRYSPTCFAAWARVTGGLTGYPQYHYLKLQAWSAASGGTLLRVETKYVEQTVAGQSQWTAMHTYGHYVQACMKNASDFGWCTGRF</sequence>
<gene>
    <name evidence="2" type="ORF">DFJ67_5484</name>
</gene>
<name>A0A3D9ZQ06_9ACTN</name>
<dbReference type="Pfam" id="PF10901">
    <property type="entry name" value="DUF2690"/>
    <property type="match status" value="1"/>
</dbReference>
<evidence type="ECO:0000313" key="2">
    <source>
        <dbReference type="EMBL" id="REF99448.1"/>
    </source>
</evidence>